<dbReference type="InterPro" id="IPR016181">
    <property type="entry name" value="Acyl_CoA_acyltransferase"/>
</dbReference>
<name>A0ABQ3UG61_9CHLR</name>
<evidence type="ECO:0000259" key="1">
    <source>
        <dbReference type="Pfam" id="PF12728"/>
    </source>
</evidence>
<comment type="caution">
    <text evidence="2">The sequence shown here is derived from an EMBL/GenBank/DDBJ whole genome shotgun (WGS) entry which is preliminary data.</text>
</comment>
<proteinExistence type="predicted"/>
<accession>A0ABQ3UG61</accession>
<dbReference type="Gene3D" id="3.40.630.30">
    <property type="match status" value="1"/>
</dbReference>
<protein>
    <recommendedName>
        <fullName evidence="1">Helix-turn-helix domain-containing protein</fullName>
    </recommendedName>
</protein>
<reference evidence="2 3" key="1">
    <citation type="journal article" date="2021" name="Int. J. Syst. Evol. Microbiol.">
        <title>Reticulibacter mediterranei gen. nov., sp. nov., within the new family Reticulibacteraceae fam. nov., and Ktedonospora formicarum gen. nov., sp. nov., Ktedonobacter robiniae sp. nov., Dictyobacter formicarum sp. nov. and Dictyobacter arantiisoli sp. nov., belonging to the class Ktedonobacteria.</title>
        <authorList>
            <person name="Yabe S."/>
            <person name="Zheng Y."/>
            <person name="Wang C.M."/>
            <person name="Sakai Y."/>
            <person name="Abe K."/>
            <person name="Yokota A."/>
            <person name="Donadio S."/>
            <person name="Cavaletti L."/>
            <person name="Monciardini P."/>
        </authorList>
    </citation>
    <scope>NUCLEOTIDE SEQUENCE [LARGE SCALE GENOMIC DNA]</scope>
    <source>
        <strain evidence="2 3">SOSP1-30</strain>
    </source>
</reference>
<sequence>MKNFYTASEAQKRLGMDKNSFYYLVRKGTLKGITPPGKKHSLYPKSEIDKFAASIKTLMDQYGRETSVFEKATTEDLQAEVDIDLSLYGNKGTTPLEARLARLNANSEGNFVLRNEGDIVGHVSFYPVESETLREAISGERHGIPIDKILPFEPGKPLDMLIFIISVKPGFPPDVSNYYGQRLIAGTVHKLRELGERGVEIENIYATSRTAAGIKLCRKLGMTEEPISGERGRYRYSLHIPTSYSILVQEYKQGLEEYKRSSTK</sequence>
<dbReference type="InterPro" id="IPR041657">
    <property type="entry name" value="HTH_17"/>
</dbReference>
<dbReference type="Proteomes" id="UP000654345">
    <property type="component" value="Unassembled WGS sequence"/>
</dbReference>
<keyword evidence="3" id="KW-1185">Reference proteome</keyword>
<dbReference type="SUPFAM" id="SSF55729">
    <property type="entry name" value="Acyl-CoA N-acyltransferases (Nat)"/>
    <property type="match status" value="1"/>
</dbReference>
<dbReference type="RefSeq" id="WP_201368686.1">
    <property type="nucleotide sequence ID" value="NZ_BNJG01000001.1"/>
</dbReference>
<evidence type="ECO:0000313" key="3">
    <source>
        <dbReference type="Proteomes" id="UP000654345"/>
    </source>
</evidence>
<gene>
    <name evidence="2" type="ORF">KSB_01740</name>
</gene>
<feature type="domain" description="Helix-turn-helix" evidence="1">
    <location>
        <begin position="4"/>
        <end position="54"/>
    </location>
</feature>
<organism evidence="2 3">
    <name type="scientific">Ktedonobacter robiniae</name>
    <dbReference type="NCBI Taxonomy" id="2778365"/>
    <lineage>
        <taxon>Bacteria</taxon>
        <taxon>Bacillati</taxon>
        <taxon>Chloroflexota</taxon>
        <taxon>Ktedonobacteria</taxon>
        <taxon>Ktedonobacterales</taxon>
        <taxon>Ktedonobacteraceae</taxon>
        <taxon>Ktedonobacter</taxon>
    </lineage>
</organism>
<dbReference type="EMBL" id="BNJG01000001">
    <property type="protein sequence ID" value="GHO51699.1"/>
    <property type="molecule type" value="Genomic_DNA"/>
</dbReference>
<evidence type="ECO:0000313" key="2">
    <source>
        <dbReference type="EMBL" id="GHO51699.1"/>
    </source>
</evidence>
<dbReference type="Pfam" id="PF12728">
    <property type="entry name" value="HTH_17"/>
    <property type="match status" value="1"/>
</dbReference>